<dbReference type="Proteomes" id="UP001272987">
    <property type="component" value="Unassembled WGS sequence"/>
</dbReference>
<reference evidence="2 3" key="1">
    <citation type="journal article" date="2023" name="Microb. Genom.">
        <title>Mesoterricola silvestris gen. nov., sp. nov., Mesoterricola sediminis sp. nov., Geothrix oryzae sp. nov., Geothrix edaphica sp. nov., Geothrix rubra sp. nov., and Geothrix limicola sp. nov., six novel members of Acidobacteriota isolated from soils.</title>
        <authorList>
            <person name="Weisberg A.J."/>
            <person name="Pearce E."/>
            <person name="Kramer C.G."/>
            <person name="Chang J.H."/>
            <person name="Clarke C.R."/>
        </authorList>
    </citation>
    <scope>NUCLEOTIDE SEQUENCE [LARGE SCALE GENOMIC DNA]</scope>
    <source>
        <strain evidence="2 3">NB05-1H</strain>
    </source>
</reference>
<name>A0ABU4MFQ5_9ACTN</name>
<keyword evidence="1" id="KW-0812">Transmembrane</keyword>
<evidence type="ECO:0000313" key="3">
    <source>
        <dbReference type="Proteomes" id="UP001272987"/>
    </source>
</evidence>
<protein>
    <submittedName>
        <fullName evidence="2">Uncharacterized protein</fullName>
    </submittedName>
</protein>
<dbReference type="EMBL" id="JARAWP010000061">
    <property type="protein sequence ID" value="MDX3025950.1"/>
    <property type="molecule type" value="Genomic_DNA"/>
</dbReference>
<keyword evidence="3" id="KW-1185">Reference proteome</keyword>
<organism evidence="2 3">
    <name type="scientific">Streptomyces acidiscabies</name>
    <dbReference type="NCBI Taxonomy" id="42234"/>
    <lineage>
        <taxon>Bacteria</taxon>
        <taxon>Bacillati</taxon>
        <taxon>Actinomycetota</taxon>
        <taxon>Actinomycetes</taxon>
        <taxon>Kitasatosporales</taxon>
        <taxon>Streptomycetaceae</taxon>
        <taxon>Streptomyces</taxon>
    </lineage>
</organism>
<gene>
    <name evidence="2" type="ORF">PV666_50080</name>
</gene>
<keyword evidence="1" id="KW-0472">Membrane</keyword>
<evidence type="ECO:0000256" key="1">
    <source>
        <dbReference type="SAM" id="Phobius"/>
    </source>
</evidence>
<sequence length="42" mass="4540">MDKPMPITRRLARAALFGLVNGAAWAAGSHSVAVLAWLVQHR</sequence>
<dbReference type="RefSeq" id="WP_319167769.1">
    <property type="nucleotide sequence ID" value="NZ_JARAWP010000061.1"/>
</dbReference>
<keyword evidence="1" id="KW-1133">Transmembrane helix</keyword>
<feature type="transmembrane region" description="Helical" evidence="1">
    <location>
        <begin position="12"/>
        <end position="39"/>
    </location>
</feature>
<proteinExistence type="predicted"/>
<accession>A0ABU4MFQ5</accession>
<comment type="caution">
    <text evidence="2">The sequence shown here is derived from an EMBL/GenBank/DDBJ whole genome shotgun (WGS) entry which is preliminary data.</text>
</comment>
<evidence type="ECO:0000313" key="2">
    <source>
        <dbReference type="EMBL" id="MDX3025950.1"/>
    </source>
</evidence>